<dbReference type="PANTHER" id="PTHR38599">
    <property type="entry name" value="CUPIN DOMAIN PROTEIN (AFU_ORTHOLOGUE AFUA_3G13620)"/>
    <property type="match status" value="1"/>
</dbReference>
<dbReference type="PROSITE" id="PS51257">
    <property type="entry name" value="PROKAR_LIPOPROTEIN"/>
    <property type="match status" value="1"/>
</dbReference>
<feature type="signal peptide" evidence="1">
    <location>
        <begin position="1"/>
        <end position="25"/>
    </location>
</feature>
<organism evidence="3 4">
    <name type="scientific">Streptomyces cadmiisoli</name>
    <dbReference type="NCBI Taxonomy" id="2184053"/>
    <lineage>
        <taxon>Bacteria</taxon>
        <taxon>Bacillati</taxon>
        <taxon>Actinomycetota</taxon>
        <taxon>Actinomycetes</taxon>
        <taxon>Kitasatosporales</taxon>
        <taxon>Streptomycetaceae</taxon>
        <taxon>Streptomyces</taxon>
        <taxon>Streptomyces aurantiacus group</taxon>
    </lineage>
</organism>
<dbReference type="PANTHER" id="PTHR38599:SF1">
    <property type="entry name" value="CUPIN DOMAIN PROTEIN (AFU_ORTHOLOGUE AFUA_3G13620)"/>
    <property type="match status" value="1"/>
</dbReference>
<gene>
    <name evidence="3" type="ORF">DN051_39820</name>
</gene>
<accession>A0A2Z4JAB9</accession>
<evidence type="ECO:0000313" key="3">
    <source>
        <dbReference type="EMBL" id="AWW42006.1"/>
    </source>
</evidence>
<evidence type="ECO:0000313" key="4">
    <source>
        <dbReference type="Proteomes" id="UP000249616"/>
    </source>
</evidence>
<evidence type="ECO:0000256" key="1">
    <source>
        <dbReference type="SAM" id="SignalP"/>
    </source>
</evidence>
<dbReference type="Proteomes" id="UP000249616">
    <property type="component" value="Chromosome"/>
</dbReference>
<dbReference type="InterPro" id="IPR014710">
    <property type="entry name" value="RmlC-like_jellyroll"/>
</dbReference>
<dbReference type="InterPro" id="IPR013096">
    <property type="entry name" value="Cupin_2"/>
</dbReference>
<dbReference type="Gene3D" id="2.60.120.10">
    <property type="entry name" value="Jelly Rolls"/>
    <property type="match status" value="1"/>
</dbReference>
<dbReference type="EMBL" id="CP030073">
    <property type="protein sequence ID" value="AWW42006.1"/>
    <property type="molecule type" value="Genomic_DNA"/>
</dbReference>
<dbReference type="CDD" id="cd02234">
    <property type="entry name" value="cupin_BLR7677-like"/>
    <property type="match status" value="1"/>
</dbReference>
<dbReference type="SUPFAM" id="SSF51182">
    <property type="entry name" value="RmlC-like cupins"/>
    <property type="match status" value="1"/>
</dbReference>
<dbReference type="KEGG" id="scad:DN051_39820"/>
<dbReference type="InterPro" id="IPR011051">
    <property type="entry name" value="RmlC_Cupin_sf"/>
</dbReference>
<dbReference type="Pfam" id="PF07883">
    <property type="entry name" value="Cupin_2"/>
    <property type="match status" value="1"/>
</dbReference>
<feature type="domain" description="Cupin type-2" evidence="2">
    <location>
        <begin position="67"/>
        <end position="139"/>
    </location>
</feature>
<dbReference type="AlphaFoldDB" id="A0A2Z4JAB9"/>
<proteinExistence type="predicted"/>
<keyword evidence="1" id="KW-0732">Signal</keyword>
<evidence type="ECO:0000259" key="2">
    <source>
        <dbReference type="Pfam" id="PF07883"/>
    </source>
</evidence>
<keyword evidence="4" id="KW-1185">Reference proteome</keyword>
<protein>
    <submittedName>
        <fullName evidence="3">Cupin domain-containing protein</fullName>
    </submittedName>
</protein>
<sequence>MVKVRFSWGFLAVGLAATALSCAPAAQRASGKVPVAATASERPYETFKITYEQELPNIKGKSFTSATVDFPPNGHAVPHRHGDAFVYAYVLEGTFRSQLEGQPVETYKEGEYWVEPPGAYHVLTENTSETEPGKLLVVFVSNTGDELKVPQP</sequence>
<feature type="chain" id="PRO_5039246225" evidence="1">
    <location>
        <begin position="26"/>
        <end position="152"/>
    </location>
</feature>
<name>A0A2Z4JAB9_9ACTN</name>
<reference evidence="3 4" key="1">
    <citation type="journal article" date="2019" name="Int. J. Syst. Evol. Microbiol.">
        <title>Streptomyces cadmiisoli sp. nov., a novel actinomycete isolated from cadmium-contaminated soil.</title>
        <authorList>
            <person name="Li K."/>
            <person name="Tang X."/>
            <person name="Zhao J."/>
            <person name="Guo Y."/>
            <person name="Tang Y."/>
            <person name="Gao J."/>
        </authorList>
    </citation>
    <scope>NUCLEOTIDE SEQUENCE [LARGE SCALE GENOMIC DNA]</scope>
    <source>
        <strain evidence="3 4">ZFG47</strain>
    </source>
</reference>